<dbReference type="NCBIfam" id="NF010093">
    <property type="entry name" value="PRK13579.1"/>
    <property type="match status" value="1"/>
</dbReference>
<evidence type="ECO:0000256" key="5">
    <source>
        <dbReference type="ARBA" id="ARBA00031395"/>
    </source>
</evidence>
<dbReference type="Pfam" id="PF01571">
    <property type="entry name" value="GCV_T"/>
    <property type="match status" value="1"/>
</dbReference>
<keyword evidence="11" id="KW-1185">Reference proteome</keyword>
<dbReference type="GO" id="GO:0008483">
    <property type="term" value="F:transaminase activity"/>
    <property type="evidence" value="ECO:0007669"/>
    <property type="project" value="UniProtKB-KW"/>
</dbReference>
<comment type="similarity">
    <text evidence="1">Belongs to the GcvT family.</text>
</comment>
<dbReference type="Gene3D" id="4.10.1250.10">
    <property type="entry name" value="Aminomethyltransferase fragment"/>
    <property type="match status" value="1"/>
</dbReference>
<dbReference type="RefSeq" id="WP_101753212.1">
    <property type="nucleotide sequence ID" value="NZ_CP025430.1"/>
</dbReference>
<dbReference type="InterPro" id="IPR013977">
    <property type="entry name" value="GcvT_C"/>
</dbReference>
<dbReference type="InterPro" id="IPR006223">
    <property type="entry name" value="GcvT"/>
</dbReference>
<evidence type="ECO:0000313" key="11">
    <source>
        <dbReference type="Proteomes" id="UP000234530"/>
    </source>
</evidence>
<sequence>MAEELNRTGLYDLHVAEGAKMVPFAGWEMPVQFPTGVLTEHLHTRAHAGLFDVSHMGQVKILPKDGDLASAALALETLIPADVLGLPEGRQRYGLFTNAEGGILDDLMFANRGDHYILVVNAARADHDIPHLQTLAGVEVQPITDRGLIALQGPKAVEVLERQLPGVSAMAFMDVASFDWQGAELWVSRSGYTGEDGFEISIPEASLTAFVETLMDYPEVLPIGLAARDSLRLEAGMPLYGHDLTEETTPVEAGLAWSIGKARRSGGARAGGFPGADKVLGQVQDGAASRRVGLTPEGRAPIREGVTIFDAEIGGVEIGEVCSGGFGPSVGGPVAMAYLPAALSTGSLVWAEVRGKRMPVRVTALPFITPSYKR</sequence>
<evidence type="ECO:0000313" key="10">
    <source>
        <dbReference type="EMBL" id="AUH65187.1"/>
    </source>
</evidence>
<feature type="binding site" evidence="7">
    <location>
        <position position="199"/>
    </location>
    <ligand>
        <name>substrate</name>
    </ligand>
</feature>
<keyword evidence="4 10" id="KW-0808">Transferase</keyword>
<feature type="domain" description="GCVT N-terminal" evidence="8">
    <location>
        <begin position="10"/>
        <end position="261"/>
    </location>
</feature>
<evidence type="ECO:0000256" key="7">
    <source>
        <dbReference type="PIRSR" id="PIRSR006487-1"/>
    </source>
</evidence>
<keyword evidence="3" id="KW-0032">Aminotransferase</keyword>
<dbReference type="EMBL" id="CP025430">
    <property type="protein sequence ID" value="AUH65187.1"/>
    <property type="molecule type" value="Genomic_DNA"/>
</dbReference>
<evidence type="ECO:0000256" key="2">
    <source>
        <dbReference type="ARBA" id="ARBA00012616"/>
    </source>
</evidence>
<dbReference type="Gene3D" id="2.40.30.110">
    <property type="entry name" value="Aminomethyltransferase beta-barrel domains"/>
    <property type="match status" value="1"/>
</dbReference>
<dbReference type="NCBIfam" id="TIGR00528">
    <property type="entry name" value="gcvT"/>
    <property type="match status" value="1"/>
</dbReference>
<dbReference type="AlphaFoldDB" id="A0A2H5F0X9"/>
<dbReference type="NCBIfam" id="NF001567">
    <property type="entry name" value="PRK00389.1"/>
    <property type="match status" value="1"/>
</dbReference>
<feature type="domain" description="Aminomethyltransferase C-terminal" evidence="9">
    <location>
        <begin position="290"/>
        <end position="367"/>
    </location>
</feature>
<dbReference type="Gene3D" id="3.30.1360.120">
    <property type="entry name" value="Probable tRNA modification gtpase trme, domain 1"/>
    <property type="match status" value="1"/>
</dbReference>
<evidence type="ECO:0000256" key="4">
    <source>
        <dbReference type="ARBA" id="ARBA00022679"/>
    </source>
</evidence>
<dbReference type="GO" id="GO:0004047">
    <property type="term" value="F:aminomethyltransferase activity"/>
    <property type="evidence" value="ECO:0007669"/>
    <property type="project" value="UniProtKB-EC"/>
</dbReference>
<proteinExistence type="inferred from homology"/>
<dbReference type="OrthoDB" id="9774591at2"/>
<dbReference type="InterPro" id="IPR006222">
    <property type="entry name" value="GCVT_N"/>
</dbReference>
<dbReference type="PANTHER" id="PTHR43757">
    <property type="entry name" value="AMINOMETHYLTRANSFERASE"/>
    <property type="match status" value="1"/>
</dbReference>
<dbReference type="GO" id="GO:0005960">
    <property type="term" value="C:glycine cleavage complex"/>
    <property type="evidence" value="ECO:0007669"/>
    <property type="project" value="InterPro"/>
</dbReference>
<evidence type="ECO:0000256" key="6">
    <source>
        <dbReference type="ARBA" id="ARBA00047665"/>
    </source>
</evidence>
<name>A0A2H5F0X9_9RHOB</name>
<dbReference type="PANTHER" id="PTHR43757:SF2">
    <property type="entry name" value="AMINOMETHYLTRANSFERASE, MITOCHONDRIAL"/>
    <property type="match status" value="1"/>
</dbReference>
<evidence type="ECO:0000259" key="9">
    <source>
        <dbReference type="Pfam" id="PF08669"/>
    </source>
</evidence>
<dbReference type="InterPro" id="IPR028896">
    <property type="entry name" value="GcvT/YgfZ/DmdA"/>
</dbReference>
<protein>
    <recommendedName>
        <fullName evidence="2">aminomethyltransferase</fullName>
        <ecNumber evidence="2">2.1.2.10</ecNumber>
    </recommendedName>
    <alternativeName>
        <fullName evidence="5">Glycine cleavage system T protein</fullName>
    </alternativeName>
</protein>
<dbReference type="PIRSF" id="PIRSF006487">
    <property type="entry name" value="GcvT"/>
    <property type="match status" value="1"/>
</dbReference>
<dbReference type="InterPro" id="IPR029043">
    <property type="entry name" value="GcvT/YgfZ_C"/>
</dbReference>
<gene>
    <name evidence="10" type="primary">gcvT</name>
    <name evidence="10" type="ORF">CX676_14245</name>
</gene>
<organism evidence="10 11">
    <name type="scientific">Paracoccus zhejiangensis</name>
    <dbReference type="NCBI Taxonomy" id="1077935"/>
    <lineage>
        <taxon>Bacteria</taxon>
        <taxon>Pseudomonadati</taxon>
        <taxon>Pseudomonadota</taxon>
        <taxon>Alphaproteobacteria</taxon>
        <taxon>Rhodobacterales</taxon>
        <taxon>Paracoccaceae</taxon>
        <taxon>Paracoccus</taxon>
    </lineage>
</organism>
<evidence type="ECO:0000256" key="1">
    <source>
        <dbReference type="ARBA" id="ARBA00008609"/>
    </source>
</evidence>
<accession>A0A2H5F0X9</accession>
<dbReference type="Pfam" id="PF08669">
    <property type="entry name" value="GCV_T_C"/>
    <property type="match status" value="1"/>
</dbReference>
<comment type="catalytic activity">
    <reaction evidence="6">
        <text>N(6)-[(R)-S(8)-aminomethyldihydrolipoyl]-L-lysyl-[protein] + (6S)-5,6,7,8-tetrahydrofolate = N(6)-[(R)-dihydrolipoyl]-L-lysyl-[protein] + (6R)-5,10-methylene-5,6,7,8-tetrahydrofolate + NH4(+)</text>
        <dbReference type="Rhea" id="RHEA:16945"/>
        <dbReference type="Rhea" id="RHEA-COMP:10475"/>
        <dbReference type="Rhea" id="RHEA-COMP:10492"/>
        <dbReference type="ChEBI" id="CHEBI:15636"/>
        <dbReference type="ChEBI" id="CHEBI:28938"/>
        <dbReference type="ChEBI" id="CHEBI:57453"/>
        <dbReference type="ChEBI" id="CHEBI:83100"/>
        <dbReference type="ChEBI" id="CHEBI:83143"/>
        <dbReference type="EC" id="2.1.2.10"/>
    </reaction>
</comment>
<dbReference type="GO" id="GO:0006546">
    <property type="term" value="P:glycine catabolic process"/>
    <property type="evidence" value="ECO:0007669"/>
    <property type="project" value="InterPro"/>
</dbReference>
<reference evidence="10 11" key="1">
    <citation type="journal article" date="2013" name="Antonie Van Leeuwenhoek">
        <title>Paracoccus zhejiangensis sp. nov., isolated from activated sludge in wastewater-treatment system.</title>
        <authorList>
            <person name="Wu Z.G."/>
            <person name="Zhang D.F."/>
            <person name="Liu Y.L."/>
            <person name="Wang F."/>
            <person name="Jiang X."/>
            <person name="Li C."/>
            <person name="Li S.P."/>
            <person name="Hong Q."/>
            <person name="Li W.J."/>
        </authorList>
    </citation>
    <scope>NUCLEOTIDE SEQUENCE [LARGE SCALE GENOMIC DNA]</scope>
    <source>
        <strain evidence="10 11">J6</strain>
    </source>
</reference>
<dbReference type="Proteomes" id="UP000234530">
    <property type="component" value="Chromosome"/>
</dbReference>
<evidence type="ECO:0000259" key="8">
    <source>
        <dbReference type="Pfam" id="PF01571"/>
    </source>
</evidence>
<dbReference type="EC" id="2.1.2.10" evidence="2"/>
<dbReference type="SUPFAM" id="SSF101790">
    <property type="entry name" value="Aminomethyltransferase beta-barrel domain"/>
    <property type="match status" value="1"/>
</dbReference>
<dbReference type="Gene3D" id="3.30.70.1400">
    <property type="entry name" value="Aminomethyltransferase beta-barrel domains"/>
    <property type="match status" value="1"/>
</dbReference>
<evidence type="ECO:0000256" key="3">
    <source>
        <dbReference type="ARBA" id="ARBA00022576"/>
    </source>
</evidence>
<dbReference type="InterPro" id="IPR027266">
    <property type="entry name" value="TrmE/GcvT-like"/>
</dbReference>
<dbReference type="SUPFAM" id="SSF103025">
    <property type="entry name" value="Folate-binding domain"/>
    <property type="match status" value="1"/>
</dbReference>
<dbReference type="KEGG" id="pzh:CX676_14245"/>